<dbReference type="SUPFAM" id="SSF116734">
    <property type="entry name" value="DNA methylase specificity domain"/>
    <property type="match status" value="2"/>
</dbReference>
<gene>
    <name evidence="5" type="ORF">HZU72_13165</name>
</gene>
<evidence type="ECO:0000256" key="3">
    <source>
        <dbReference type="ARBA" id="ARBA00023125"/>
    </source>
</evidence>
<keyword evidence="3" id="KW-0238">DNA-binding</keyword>
<evidence type="ECO:0000256" key="2">
    <source>
        <dbReference type="ARBA" id="ARBA00022747"/>
    </source>
</evidence>
<dbReference type="GO" id="GO:0004519">
    <property type="term" value="F:endonuclease activity"/>
    <property type="evidence" value="ECO:0007669"/>
    <property type="project" value="UniProtKB-KW"/>
</dbReference>
<proteinExistence type="inferred from homology"/>
<dbReference type="PANTHER" id="PTHR30408:SF13">
    <property type="entry name" value="TYPE I RESTRICTION ENZYME HINDI SPECIFICITY SUBUNIT"/>
    <property type="match status" value="1"/>
</dbReference>
<evidence type="ECO:0000259" key="4">
    <source>
        <dbReference type="Pfam" id="PF01420"/>
    </source>
</evidence>
<dbReference type="EMBL" id="JACCGK010000011">
    <property type="protein sequence ID" value="NYT73374.1"/>
    <property type="molecule type" value="Genomic_DNA"/>
</dbReference>
<dbReference type="Gene3D" id="3.90.220.20">
    <property type="entry name" value="DNA methylase specificity domains"/>
    <property type="match status" value="2"/>
</dbReference>
<keyword evidence="2" id="KW-0680">Restriction system</keyword>
<dbReference type="PANTHER" id="PTHR30408">
    <property type="entry name" value="TYPE-1 RESTRICTION ENZYME ECOKI SPECIFICITY PROTEIN"/>
    <property type="match status" value="1"/>
</dbReference>
<dbReference type="CDD" id="cd17273">
    <property type="entry name" value="RMtype1_S_EcoJA69PI-TRD1-CR1_like"/>
    <property type="match status" value="1"/>
</dbReference>
<sequence>MSSNWPRVTIGSLIDRGVITAHKDGNHGSKYPRAAEFGNEGVLFLTAKLLDDSGNIDFESAPRLSEEKADKFTFGFLKKGDVLLSHNATVGRVAIVPNIEERVLIGTSLTHYRLDTSKLLPGYLAAYFSGREFQNQLAAVMSQTTRNQVPITSQRTLSVVVPTIVEQQKIADTLDCLDSKFQLNHRINQTLEQMAQALFKSWFVDFEPVKVKAAALEAGGSDEDALLAAMEAVSGKTTDQLVTLSAEQPERYAELRATAALFPLAMQDSELGEIPEGWEVSQIGDEVTVVGGGTPSTKKPEYWEDGHIHWTTPKDLSNLPDKVLIDTERKITSVGLAKISSGLLPVDTVLMSSRAPVGYLALAKTPLAVNQGYIAMKCEHRLSPEFVVQWCAAFMPEIKGMASGTTFAEISKKNFKVIPLVVPSANVVKAYSQHVVPFYSAIESNFRGSRALSELRDTLLPKLLSGELTLPDADEAQAEPQDVAHV</sequence>
<comment type="caution">
    <text evidence="5">The sequence shown here is derived from an EMBL/GenBank/DDBJ whole genome shotgun (WGS) entry which is preliminary data.</text>
</comment>
<evidence type="ECO:0000256" key="1">
    <source>
        <dbReference type="ARBA" id="ARBA00010923"/>
    </source>
</evidence>
<dbReference type="InterPro" id="IPR052021">
    <property type="entry name" value="Type-I_RS_S_subunit"/>
</dbReference>
<dbReference type="Pfam" id="PF01420">
    <property type="entry name" value="Methylase_S"/>
    <property type="match status" value="2"/>
</dbReference>
<dbReference type="Proteomes" id="UP000520876">
    <property type="component" value="Unassembled WGS sequence"/>
</dbReference>
<name>A0A7Z0SQC2_9GAMM</name>
<keyword evidence="5" id="KW-0378">Hydrolase</keyword>
<keyword evidence="5" id="KW-0255">Endonuclease</keyword>
<comment type="similarity">
    <text evidence="1">Belongs to the type-I restriction system S methylase family.</text>
</comment>
<feature type="domain" description="Type I restriction modification DNA specificity" evidence="4">
    <location>
        <begin position="47"/>
        <end position="193"/>
    </location>
</feature>
<feature type="domain" description="Type I restriction modification DNA specificity" evidence="4">
    <location>
        <begin position="275"/>
        <end position="426"/>
    </location>
</feature>
<evidence type="ECO:0000313" key="5">
    <source>
        <dbReference type="EMBL" id="NYT73374.1"/>
    </source>
</evidence>
<organism evidence="5 6">
    <name type="scientific">Vreelandella sedimenti</name>
    <dbReference type="NCBI Taxonomy" id="2729618"/>
    <lineage>
        <taxon>Bacteria</taxon>
        <taxon>Pseudomonadati</taxon>
        <taxon>Pseudomonadota</taxon>
        <taxon>Gammaproteobacteria</taxon>
        <taxon>Oceanospirillales</taxon>
        <taxon>Halomonadaceae</taxon>
        <taxon>Vreelandella</taxon>
    </lineage>
</organism>
<dbReference type="GO" id="GO:0009307">
    <property type="term" value="P:DNA restriction-modification system"/>
    <property type="evidence" value="ECO:0007669"/>
    <property type="project" value="UniProtKB-KW"/>
</dbReference>
<dbReference type="InterPro" id="IPR044946">
    <property type="entry name" value="Restrct_endonuc_typeI_TRD_sf"/>
</dbReference>
<accession>A0A7Z0SQC2</accession>
<reference evidence="5 6" key="1">
    <citation type="submission" date="2020-07" db="EMBL/GenBank/DDBJ databases">
        <title>Halomonas sp. QX-2 draft genome sequence.</title>
        <authorList>
            <person name="Qiu X."/>
        </authorList>
    </citation>
    <scope>NUCLEOTIDE SEQUENCE [LARGE SCALE GENOMIC DNA]</scope>
    <source>
        <strain evidence="5 6">QX-2</strain>
    </source>
</reference>
<dbReference type="Gene3D" id="1.10.287.1120">
    <property type="entry name" value="Bipartite methylase S protein"/>
    <property type="match status" value="1"/>
</dbReference>
<evidence type="ECO:0000313" key="6">
    <source>
        <dbReference type="Proteomes" id="UP000520876"/>
    </source>
</evidence>
<dbReference type="InterPro" id="IPR000055">
    <property type="entry name" value="Restrct_endonuc_typeI_TRD"/>
</dbReference>
<keyword evidence="5" id="KW-0540">Nuclease</keyword>
<dbReference type="GO" id="GO:0003677">
    <property type="term" value="F:DNA binding"/>
    <property type="evidence" value="ECO:0007669"/>
    <property type="project" value="UniProtKB-KW"/>
</dbReference>
<protein>
    <submittedName>
        <fullName evidence="5">Restriction endonuclease subunit S</fullName>
    </submittedName>
</protein>
<dbReference type="AlphaFoldDB" id="A0A7Z0SQC2"/>
<keyword evidence="6" id="KW-1185">Reference proteome</keyword>